<organism evidence="1">
    <name type="scientific">marine sediment metagenome</name>
    <dbReference type="NCBI Taxonomy" id="412755"/>
    <lineage>
        <taxon>unclassified sequences</taxon>
        <taxon>metagenomes</taxon>
        <taxon>ecological metagenomes</taxon>
    </lineage>
</organism>
<evidence type="ECO:0000313" key="1">
    <source>
        <dbReference type="EMBL" id="GAH74606.1"/>
    </source>
</evidence>
<reference evidence="1" key="1">
    <citation type="journal article" date="2014" name="Front. Microbiol.">
        <title>High frequency of phylogenetically diverse reductive dehalogenase-homologous genes in deep subseafloor sedimentary metagenomes.</title>
        <authorList>
            <person name="Kawai M."/>
            <person name="Futagami T."/>
            <person name="Toyoda A."/>
            <person name="Takaki Y."/>
            <person name="Nishi S."/>
            <person name="Hori S."/>
            <person name="Arai W."/>
            <person name="Tsubouchi T."/>
            <person name="Morono Y."/>
            <person name="Uchiyama I."/>
            <person name="Ito T."/>
            <person name="Fujiyama A."/>
            <person name="Inagaki F."/>
            <person name="Takami H."/>
        </authorList>
    </citation>
    <scope>NUCLEOTIDE SEQUENCE</scope>
    <source>
        <strain evidence="1">Expedition CK06-06</strain>
    </source>
</reference>
<protein>
    <submittedName>
        <fullName evidence="1">Uncharacterized protein</fullName>
    </submittedName>
</protein>
<accession>X1HWT0</accession>
<sequence>MVHKPEVKAVKIRGQWHIIDRRTMTGLVTGCGKRVSFGKTVYCKKLDEIECPGCNSY</sequence>
<name>X1HWT0_9ZZZZ</name>
<dbReference type="AlphaFoldDB" id="X1HWT0"/>
<dbReference type="EMBL" id="BARU01028801">
    <property type="protein sequence ID" value="GAH74606.1"/>
    <property type="molecule type" value="Genomic_DNA"/>
</dbReference>
<comment type="caution">
    <text evidence="1">The sequence shown here is derived from an EMBL/GenBank/DDBJ whole genome shotgun (WGS) entry which is preliminary data.</text>
</comment>
<gene>
    <name evidence="1" type="ORF">S03H2_45929</name>
</gene>
<proteinExistence type="predicted"/>